<name>A0A3A8A9L2_9HYPH</name>
<sequence>MGIHPFDNGFHVTPEQIDQFRRDGFVKLDGFLNADAVATLLDRVDVEMSRAPDNFKSEFSRLKYDFESEKTDVYELLERPYFQQALTSLVDRDLFLTFELCFELEKNVSKGFPWHVGVQSFGYQVAEEFGCTIWAPLHPIDTKSQRGGMAYVPEHVVSGRFIYDQIEPAIISTLEAKERAGIKTSMDDYFAMRSGILNSPTMMDILAFHQVEDDFAPGDVLLFNKYVVHRSVMLGEGALPRRAAFVMRFVDIDSHYDLQRAMNLEYPAEKYGYKAFTRSHIEIGAPDGARLADCSYFADRDRRMIRRAPTPPTQLRAAHGNP</sequence>
<dbReference type="PANTHER" id="PTHR20883:SF48">
    <property type="entry name" value="ECTOINE DIOXYGENASE"/>
    <property type="match status" value="1"/>
</dbReference>
<evidence type="ECO:0000256" key="1">
    <source>
        <dbReference type="ARBA" id="ARBA00001954"/>
    </source>
</evidence>
<dbReference type="EMBL" id="QFWV02000004">
    <property type="protein sequence ID" value="RKF06997.1"/>
    <property type="molecule type" value="Genomic_DNA"/>
</dbReference>
<dbReference type="SUPFAM" id="SSF51197">
    <property type="entry name" value="Clavaminate synthase-like"/>
    <property type="match status" value="1"/>
</dbReference>
<comment type="cofactor">
    <cofactor evidence="1">
        <name>Fe(2+)</name>
        <dbReference type="ChEBI" id="CHEBI:29033"/>
    </cofactor>
</comment>
<dbReference type="Gene3D" id="2.60.120.620">
    <property type="entry name" value="q2cbj1_9rhob like domain"/>
    <property type="match status" value="1"/>
</dbReference>
<comment type="caution">
    <text evidence="2">The sequence shown here is derived from an EMBL/GenBank/DDBJ whole genome shotgun (WGS) entry which is preliminary data.</text>
</comment>
<keyword evidence="3" id="KW-1185">Reference proteome</keyword>
<dbReference type="Proteomes" id="UP000246132">
    <property type="component" value="Unassembled WGS sequence"/>
</dbReference>
<dbReference type="PANTHER" id="PTHR20883">
    <property type="entry name" value="PHYTANOYL-COA DIOXYGENASE DOMAIN CONTAINING 1"/>
    <property type="match status" value="1"/>
</dbReference>
<evidence type="ECO:0000313" key="2">
    <source>
        <dbReference type="EMBL" id="RKF06997.1"/>
    </source>
</evidence>
<gene>
    <name evidence="2" type="ORF">DEM25_003700</name>
</gene>
<organism evidence="2 3">
    <name type="scientific">Oceaniradius stylonematis</name>
    <dbReference type="NCBI Taxonomy" id="2184161"/>
    <lineage>
        <taxon>Bacteria</taxon>
        <taxon>Pseudomonadati</taxon>
        <taxon>Pseudomonadota</taxon>
        <taxon>Alphaproteobacteria</taxon>
        <taxon>Hyphomicrobiales</taxon>
        <taxon>Ahrensiaceae</taxon>
        <taxon>Oceaniradius</taxon>
    </lineage>
</organism>
<accession>A0A3A8A9L2</accession>
<dbReference type="AlphaFoldDB" id="A0A3A8A9L2"/>
<proteinExistence type="predicted"/>
<evidence type="ECO:0000313" key="3">
    <source>
        <dbReference type="Proteomes" id="UP000246132"/>
    </source>
</evidence>
<evidence type="ECO:0008006" key="4">
    <source>
        <dbReference type="Google" id="ProtNLM"/>
    </source>
</evidence>
<protein>
    <recommendedName>
        <fullName evidence="4">Phytanoyl-CoA dioxygenase</fullName>
    </recommendedName>
</protein>
<dbReference type="RefSeq" id="WP_109769326.1">
    <property type="nucleotide sequence ID" value="NZ_QFWV02000004.1"/>
</dbReference>
<reference evidence="2 3" key="1">
    <citation type="journal article" date="2018" name="Int. J. Syst. Bacteriol.">
        <title>Oceaniradius stylonemae gen. nov., sp. nov., isolated from a red alga, Stylonema cornu-cervi.</title>
        <authorList>
            <person name="Jeong S."/>
        </authorList>
    </citation>
    <scope>NUCLEOTIDE SEQUENCE [LARGE SCALE GENOMIC DNA]</scope>
    <source>
        <strain evidence="2 3">StC1</strain>
    </source>
</reference>
<dbReference type="OrthoDB" id="2553118at2"/>